<dbReference type="PANTHER" id="PTHR28037:SF1">
    <property type="entry name" value="ALCOHOL O-ACETYLTRANSFERASE 1-RELATED"/>
    <property type="match status" value="1"/>
</dbReference>
<evidence type="ECO:0008006" key="3">
    <source>
        <dbReference type="Google" id="ProtNLM"/>
    </source>
</evidence>
<dbReference type="InterPro" id="IPR010828">
    <property type="entry name" value="Atf2/Sli1-like"/>
</dbReference>
<proteinExistence type="predicted"/>
<dbReference type="AlphaFoldDB" id="A0A1E3PZH7"/>
<organism evidence="1 2">
    <name type="scientific">Lipomyces starkeyi NRRL Y-11557</name>
    <dbReference type="NCBI Taxonomy" id="675824"/>
    <lineage>
        <taxon>Eukaryota</taxon>
        <taxon>Fungi</taxon>
        <taxon>Dikarya</taxon>
        <taxon>Ascomycota</taxon>
        <taxon>Saccharomycotina</taxon>
        <taxon>Lipomycetes</taxon>
        <taxon>Lipomycetales</taxon>
        <taxon>Lipomycetaceae</taxon>
        <taxon>Lipomyces</taxon>
    </lineage>
</organism>
<dbReference type="EMBL" id="KV454300">
    <property type="protein sequence ID" value="ODQ70312.1"/>
    <property type="molecule type" value="Genomic_DNA"/>
</dbReference>
<reference evidence="1 2" key="1">
    <citation type="journal article" date="2016" name="Proc. Natl. Acad. Sci. U.S.A.">
        <title>Comparative genomics of biotechnologically important yeasts.</title>
        <authorList>
            <person name="Riley R."/>
            <person name="Haridas S."/>
            <person name="Wolfe K.H."/>
            <person name="Lopes M.R."/>
            <person name="Hittinger C.T."/>
            <person name="Goeker M."/>
            <person name="Salamov A.A."/>
            <person name="Wisecaver J.H."/>
            <person name="Long T.M."/>
            <person name="Calvey C.H."/>
            <person name="Aerts A.L."/>
            <person name="Barry K.W."/>
            <person name="Choi C."/>
            <person name="Clum A."/>
            <person name="Coughlan A.Y."/>
            <person name="Deshpande S."/>
            <person name="Douglass A.P."/>
            <person name="Hanson S.J."/>
            <person name="Klenk H.-P."/>
            <person name="LaButti K.M."/>
            <person name="Lapidus A."/>
            <person name="Lindquist E.A."/>
            <person name="Lipzen A.M."/>
            <person name="Meier-Kolthoff J.P."/>
            <person name="Ohm R.A."/>
            <person name="Otillar R.P."/>
            <person name="Pangilinan J.L."/>
            <person name="Peng Y."/>
            <person name="Rokas A."/>
            <person name="Rosa C.A."/>
            <person name="Scheuner C."/>
            <person name="Sibirny A.A."/>
            <person name="Slot J.C."/>
            <person name="Stielow J.B."/>
            <person name="Sun H."/>
            <person name="Kurtzman C.P."/>
            <person name="Blackwell M."/>
            <person name="Grigoriev I.V."/>
            <person name="Jeffries T.W."/>
        </authorList>
    </citation>
    <scope>NUCLEOTIDE SEQUENCE [LARGE SCALE GENOMIC DNA]</scope>
    <source>
        <strain evidence="1 2">NRRL Y-11557</strain>
    </source>
</reference>
<evidence type="ECO:0000313" key="1">
    <source>
        <dbReference type="EMBL" id="ODQ70312.1"/>
    </source>
</evidence>
<protein>
    <recommendedName>
        <fullName evidence="3">Alcohol acetyltransferase</fullName>
    </recommendedName>
</protein>
<dbReference type="InterPro" id="IPR052058">
    <property type="entry name" value="Alcohol_O-acetyltransferase"/>
</dbReference>
<gene>
    <name evidence="1" type="ORF">LIPSTDRAFT_5783</name>
</gene>
<dbReference type="PANTHER" id="PTHR28037">
    <property type="entry name" value="ALCOHOL O-ACETYLTRANSFERASE 1-RELATED"/>
    <property type="match status" value="1"/>
</dbReference>
<dbReference type="OrthoDB" id="2150604at2759"/>
<dbReference type="InterPro" id="IPR023213">
    <property type="entry name" value="CAT-like_dom_sf"/>
</dbReference>
<dbReference type="Proteomes" id="UP000094385">
    <property type="component" value="Unassembled WGS sequence"/>
</dbReference>
<sequence>MTVPQKNYVLTRRAGLLETFFIQRKTLDYYTDVVMWATFNSAISRPRIYYALTKLVSKNPAMRVHVLDPLADYPTLAYFDTVDFEKVVEYRTMPEINMEQLMTDFDKENFDYSELEIPLWKVWVLNGKTVVFAFDHGALDGVSGAIFLVQLAEFLNDEIVEADVLSLAKFDPVVEPNPVIDDILPPNPNWVPPAVPTKPRRLPSIFAPYAYPTSGDHWRIVNVPRSSVTALLMECRKRKVALTALFHTILLTAMSRVYPTPEGFDTMIPISSRRFFPAQYPDPESIMGNYLYHFKEISPAQRSTSLNWEEVIRFDEKVKASSGDHTKSFILENLVPQVGKIREVMQSKMGKPRENDIAVSNLGAYKFPNGGAFEVQNVGFSQSNAPIMPPVKMNCVGVLGGDITVVVGCAESVTGKGKCDAITEEVKNILAEILEDAALRE</sequence>
<dbReference type="Gene3D" id="3.30.559.10">
    <property type="entry name" value="Chloramphenicol acetyltransferase-like domain"/>
    <property type="match status" value="1"/>
</dbReference>
<name>A0A1E3PZH7_LIPST</name>
<accession>A0A1E3PZH7</accession>
<dbReference type="GO" id="GO:0008080">
    <property type="term" value="F:N-acetyltransferase activity"/>
    <property type="evidence" value="ECO:0007669"/>
    <property type="project" value="TreeGrafter"/>
</dbReference>
<dbReference type="SUPFAM" id="SSF52777">
    <property type="entry name" value="CoA-dependent acyltransferases"/>
    <property type="match status" value="1"/>
</dbReference>
<dbReference type="STRING" id="675824.A0A1E3PZH7"/>
<evidence type="ECO:0000313" key="2">
    <source>
        <dbReference type="Proteomes" id="UP000094385"/>
    </source>
</evidence>
<keyword evidence="2" id="KW-1185">Reference proteome</keyword>
<dbReference type="Pfam" id="PF07247">
    <property type="entry name" value="AATase"/>
    <property type="match status" value="2"/>
</dbReference>